<reference evidence="3" key="1">
    <citation type="submission" date="2015-09" db="EMBL/GenBank/DDBJ databases">
        <authorList>
            <person name="Rodrigo-Torres L."/>
            <person name="Arahal D.R."/>
        </authorList>
    </citation>
    <scope>NUCLEOTIDE SEQUENCE [LARGE SCALE GENOMIC DNA]</scope>
    <source>
        <strain evidence="3">CECT 4293</strain>
    </source>
</reference>
<proteinExistence type="predicted"/>
<name>A0A0P1E4F1_9RHOB</name>
<accession>A0A0P1E4F1</accession>
<evidence type="ECO:0000313" key="2">
    <source>
        <dbReference type="EMBL" id="CUH41888.1"/>
    </source>
</evidence>
<keyword evidence="3" id="KW-1185">Reference proteome</keyword>
<gene>
    <name evidence="2" type="ORF">RUM4293_00772</name>
</gene>
<dbReference type="Proteomes" id="UP000050786">
    <property type="component" value="Unassembled WGS sequence"/>
</dbReference>
<dbReference type="RefSeq" id="WP_058272015.1">
    <property type="nucleotide sequence ID" value="NZ_CANLTD010000003.1"/>
</dbReference>
<feature type="compositionally biased region" description="Polar residues" evidence="1">
    <location>
        <begin position="19"/>
        <end position="35"/>
    </location>
</feature>
<feature type="region of interest" description="Disordered" evidence="1">
    <location>
        <begin position="16"/>
        <end position="47"/>
    </location>
</feature>
<organism evidence="2 3">
    <name type="scientific">Ruegeria atlantica</name>
    <dbReference type="NCBI Taxonomy" id="81569"/>
    <lineage>
        <taxon>Bacteria</taxon>
        <taxon>Pseudomonadati</taxon>
        <taxon>Pseudomonadota</taxon>
        <taxon>Alphaproteobacteria</taxon>
        <taxon>Rhodobacterales</taxon>
        <taxon>Roseobacteraceae</taxon>
        <taxon>Ruegeria</taxon>
    </lineage>
</organism>
<evidence type="ECO:0000313" key="3">
    <source>
        <dbReference type="Proteomes" id="UP000050786"/>
    </source>
</evidence>
<dbReference type="AlphaFoldDB" id="A0A0P1E4F1"/>
<dbReference type="EMBL" id="CYPS01000010">
    <property type="protein sequence ID" value="CUH41888.1"/>
    <property type="molecule type" value="Genomic_DNA"/>
</dbReference>
<protein>
    <submittedName>
        <fullName evidence="2">Uncharacterized protein</fullName>
    </submittedName>
</protein>
<sequence length="91" mass="10146">MVTKAQLEAEVAELRRQLAEQSSAPEGISDSNSGKQADPHKSMTDGIVESLDEWSTQLEEVMTELEEFPHKRPILFALGIFTLGYLLGRSR</sequence>
<evidence type="ECO:0000256" key="1">
    <source>
        <dbReference type="SAM" id="MobiDB-lite"/>
    </source>
</evidence>